<comment type="caution">
    <text evidence="1">The sequence shown here is derived from an EMBL/GenBank/DDBJ whole genome shotgun (WGS) entry which is preliminary data.</text>
</comment>
<evidence type="ECO:0000313" key="2">
    <source>
        <dbReference type="Proteomes" id="UP000326912"/>
    </source>
</evidence>
<organism evidence="1 2">
    <name type="scientific">Dictyobacter vulcani</name>
    <dbReference type="NCBI Taxonomy" id="2607529"/>
    <lineage>
        <taxon>Bacteria</taxon>
        <taxon>Bacillati</taxon>
        <taxon>Chloroflexota</taxon>
        <taxon>Ktedonobacteria</taxon>
        <taxon>Ktedonobacterales</taxon>
        <taxon>Dictyobacteraceae</taxon>
        <taxon>Dictyobacter</taxon>
    </lineage>
</organism>
<sequence length="52" mass="5693">MEKISAYAGAQSSDTSLINLIFPHKARQQARTSLQLYIGTYLAVVVYEGDSS</sequence>
<gene>
    <name evidence="1" type="ORF">KDW_34400</name>
</gene>
<evidence type="ECO:0000313" key="1">
    <source>
        <dbReference type="EMBL" id="GER89278.1"/>
    </source>
</evidence>
<dbReference type="EMBL" id="BKZW01000001">
    <property type="protein sequence ID" value="GER89278.1"/>
    <property type="molecule type" value="Genomic_DNA"/>
</dbReference>
<keyword evidence="2" id="KW-1185">Reference proteome</keyword>
<dbReference type="Proteomes" id="UP000326912">
    <property type="component" value="Unassembled WGS sequence"/>
</dbReference>
<protein>
    <submittedName>
        <fullName evidence="1">Uncharacterized protein</fullName>
    </submittedName>
</protein>
<accession>A0A5J4KHP6</accession>
<name>A0A5J4KHP6_9CHLR</name>
<reference evidence="1 2" key="1">
    <citation type="submission" date="2019-10" db="EMBL/GenBank/DDBJ databases">
        <title>Dictyobacter vulcani sp. nov., within the class Ktedonobacteria, isolated from soil of volcanic Mt. Zao.</title>
        <authorList>
            <person name="Zheng Y."/>
            <person name="Wang C.M."/>
            <person name="Sakai Y."/>
            <person name="Abe K."/>
            <person name="Yokota A."/>
            <person name="Yabe S."/>
        </authorList>
    </citation>
    <scope>NUCLEOTIDE SEQUENCE [LARGE SCALE GENOMIC DNA]</scope>
    <source>
        <strain evidence="1 2">W12</strain>
    </source>
</reference>
<dbReference type="AlphaFoldDB" id="A0A5J4KHP6"/>
<proteinExistence type="predicted"/>